<accession>A0A9P1BVF0</accession>
<dbReference type="InterPro" id="IPR052055">
    <property type="entry name" value="Hepadnavirus_pol/RT"/>
</dbReference>
<evidence type="ECO:0000256" key="1">
    <source>
        <dbReference type="SAM" id="Coils"/>
    </source>
</evidence>
<dbReference type="PANTHER" id="PTHR33050:SF7">
    <property type="entry name" value="RIBONUCLEASE H"/>
    <property type="match status" value="1"/>
</dbReference>
<gene>
    <name evidence="3" type="ORF">C1SCF055_LOCUS8099</name>
</gene>
<organism evidence="3">
    <name type="scientific">Cladocopium goreaui</name>
    <dbReference type="NCBI Taxonomy" id="2562237"/>
    <lineage>
        <taxon>Eukaryota</taxon>
        <taxon>Sar</taxon>
        <taxon>Alveolata</taxon>
        <taxon>Dinophyceae</taxon>
        <taxon>Suessiales</taxon>
        <taxon>Symbiodiniaceae</taxon>
        <taxon>Cladocopium</taxon>
    </lineage>
</organism>
<keyword evidence="1" id="KW-0175">Coiled coil</keyword>
<evidence type="ECO:0000256" key="2">
    <source>
        <dbReference type="SAM" id="MobiDB-lite"/>
    </source>
</evidence>
<evidence type="ECO:0000313" key="3">
    <source>
        <dbReference type="EMBL" id="CAI3980199.1"/>
    </source>
</evidence>
<protein>
    <submittedName>
        <fullName evidence="3">Uncharacterized protein</fullName>
    </submittedName>
</protein>
<keyword evidence="5" id="KW-1185">Reference proteome</keyword>
<comment type="caution">
    <text evidence="3">The sequence shown here is derived from an EMBL/GenBank/DDBJ whole genome shotgun (WGS) entry which is preliminary data.</text>
</comment>
<name>A0A9P1BVF0_9DINO</name>
<feature type="region of interest" description="Disordered" evidence="2">
    <location>
        <begin position="301"/>
        <end position="381"/>
    </location>
</feature>
<evidence type="ECO:0000313" key="5">
    <source>
        <dbReference type="Proteomes" id="UP001152797"/>
    </source>
</evidence>
<dbReference type="EMBL" id="CAMXCT030000544">
    <property type="protein sequence ID" value="CAL4767511.1"/>
    <property type="molecule type" value="Genomic_DNA"/>
</dbReference>
<evidence type="ECO:0000313" key="4">
    <source>
        <dbReference type="EMBL" id="CAL1133574.1"/>
    </source>
</evidence>
<reference evidence="4" key="2">
    <citation type="submission" date="2024-04" db="EMBL/GenBank/DDBJ databases">
        <authorList>
            <person name="Chen Y."/>
            <person name="Shah S."/>
            <person name="Dougan E. K."/>
            <person name="Thang M."/>
            <person name="Chan C."/>
        </authorList>
    </citation>
    <scope>NUCLEOTIDE SEQUENCE [LARGE SCALE GENOMIC DNA]</scope>
</reference>
<dbReference type="PANTHER" id="PTHR33050">
    <property type="entry name" value="REVERSE TRANSCRIPTASE DOMAIN-CONTAINING PROTEIN"/>
    <property type="match status" value="1"/>
</dbReference>
<proteinExistence type="predicted"/>
<sequence length="1392" mass="154320">MVDRTVYDADKTPDLPLRQVLGRQRVAPDLCKLAANAGLLTVETFAMLGDDIASVKATLKSLVPDVTSFGTDGPAQELALTSLAAVWKTCSTMQDHFAARRAKMEEDPSKVPEIPGEDHAEFRETFVNRHPDVLLPLHREPHRKFVERVQRDYLVHGFVHFYEVGEIRTRNEQIAQKSGLSKNAEDLLRVVMIDQPAAASSESQVMDKLHAFFITLEYLNICEFTVQAGPLKYLAQLEEWRHENRGLALLLAVDALIRKKVHRVSSDQRKQFTTFSAALLEVLTNHKQLWNDARSSAELDKFKQATLTPAPVTPKKRPRSGSPDPPASTAEAKKNKARRARQKNQLQKAKAVLAGTTPPAKDGLSPPPGDWSGEAGTANDGPAALAADRTALLGGQLHWPDWDQVLSDRTVLGRSGPFFLELFAGEAGISDAVFAAGVPVLPPVDVVPSARVTTPRDLLDALFWQKILEVITLVCYGKQSSFVSSCAKLAFALDCDQCAFGTPWMKPTRFVCSTQLLDVLCIRCPGTHKHEKLKGKVWDPVQQRLVFKTKQAQVYPFVLCASVAAQVCHIFLQDFVHLQPSFGLTTPSGDRKRALGSGKPWVRHRQATTAQKALQAGYQLKRGACKPLHEVEMEPGEAIAFALRQVHPFSRAATLPLPLQAAIQQVTADPAQVVLWRERALCFWHARALALLPKSIELIMAQPDAALRRLLLGAAHPKHARLGEVCHVALYAEMLEAIGSVDTHLPSLLLTGFPIVGPIQATGRWPAYDKPQKVLPVQHALDRAWEIRAKIVQRVRGVPVTENLQKLWDATLEDVGEGSCLGPFVSEAEVTTVLQQDDWIPTQRFEVVQKNKVRGCDSATTNLINQITEITEKLQLPSTDSNVAALRSLITAAPERDLQGWVLDERKAYRQIAVRPDQRKFSVICLKSPCSGNPEFFVMVGHSFGLVSAVYNYNRRSAAINEILVSLFKLVAFSFYDDKYGFEPAVSAPSARRVAESVHWWLGARFDQKKLQLSQAPTVLGVTYNLTKLQLEIKEERKKELVEEIDAIVSSGLLDPGSAGKLKGKLMFGASQLWGKIGRAFLRPISERQYWKFPPSAEFNLDRQLVESLTQWRKLVLAGPPRSIDLAREKLTDVVIFTDGFTPDPRSSESSPDRLVDADLILLIDSEAVEGALIKGYSSREDMCGIISVFWELALKRSSRLVYCPPDLAFHAQISDRSPVCHFGLKEEIITAQRGAIAARDAEEAARQAVSRVTQNRMLLPRIEPSLLHVVLERLHSVQTKQSTSMKVASTSSAPVALPTKEADMYKGERMAAQTAGLCILTICIVLVWFQSNASSVNLEPLRHALLLLPTDQMQSLAFANLETTKIFRDQHGATPTWANSHDHRELTVWPP</sequence>
<dbReference type="EMBL" id="CAMXCT010000544">
    <property type="protein sequence ID" value="CAI3980199.1"/>
    <property type="molecule type" value="Genomic_DNA"/>
</dbReference>
<dbReference type="Proteomes" id="UP001152797">
    <property type="component" value="Unassembled WGS sequence"/>
</dbReference>
<feature type="coiled-coil region" evidence="1">
    <location>
        <begin position="1024"/>
        <end position="1051"/>
    </location>
</feature>
<reference evidence="3" key="1">
    <citation type="submission" date="2022-10" db="EMBL/GenBank/DDBJ databases">
        <authorList>
            <person name="Chen Y."/>
            <person name="Dougan E. K."/>
            <person name="Chan C."/>
            <person name="Rhodes N."/>
            <person name="Thang M."/>
        </authorList>
    </citation>
    <scope>NUCLEOTIDE SEQUENCE</scope>
</reference>
<dbReference type="OrthoDB" id="419294at2759"/>
<dbReference type="EMBL" id="CAMXCT020000544">
    <property type="protein sequence ID" value="CAL1133574.1"/>
    <property type="molecule type" value="Genomic_DNA"/>
</dbReference>